<evidence type="ECO:0000313" key="7">
    <source>
        <dbReference type="EMBL" id="PPK93292.1"/>
    </source>
</evidence>
<reference evidence="7 8" key="1">
    <citation type="submission" date="2018-02" db="EMBL/GenBank/DDBJ databases">
        <title>Genomic Encyclopedia of Archaeal and Bacterial Type Strains, Phase II (KMG-II): from individual species to whole genera.</title>
        <authorList>
            <person name="Goeker M."/>
        </authorList>
    </citation>
    <scope>NUCLEOTIDE SEQUENCE [LARGE SCALE GENOMIC DNA]</scope>
    <source>
        <strain evidence="7 8">DSM 16809</strain>
    </source>
</reference>
<keyword evidence="5" id="KW-0812">Transmembrane</keyword>
<dbReference type="GO" id="GO:0020037">
    <property type="term" value="F:heme binding"/>
    <property type="evidence" value="ECO:0007669"/>
    <property type="project" value="InterPro"/>
</dbReference>
<dbReference type="InterPro" id="IPR036909">
    <property type="entry name" value="Cyt_c-like_dom_sf"/>
</dbReference>
<proteinExistence type="predicted"/>
<dbReference type="PROSITE" id="PS51007">
    <property type="entry name" value="CYTC"/>
    <property type="match status" value="1"/>
</dbReference>
<evidence type="ECO:0000256" key="2">
    <source>
        <dbReference type="ARBA" id="ARBA00022723"/>
    </source>
</evidence>
<evidence type="ECO:0000313" key="8">
    <source>
        <dbReference type="Proteomes" id="UP000239002"/>
    </source>
</evidence>
<dbReference type="RefSeq" id="WP_245890731.1">
    <property type="nucleotide sequence ID" value="NZ_MQVW01000012.1"/>
</dbReference>
<dbReference type="Pfam" id="PF00034">
    <property type="entry name" value="Cytochrom_C"/>
    <property type="match status" value="1"/>
</dbReference>
<dbReference type="AlphaFoldDB" id="A0A2S6IGF3"/>
<evidence type="ECO:0000256" key="3">
    <source>
        <dbReference type="ARBA" id="ARBA00023004"/>
    </source>
</evidence>
<keyword evidence="5" id="KW-1133">Transmembrane helix</keyword>
<keyword evidence="1 4" id="KW-0349">Heme</keyword>
<dbReference type="GO" id="GO:0046872">
    <property type="term" value="F:metal ion binding"/>
    <property type="evidence" value="ECO:0007669"/>
    <property type="project" value="UniProtKB-KW"/>
</dbReference>
<dbReference type="InterPro" id="IPR009056">
    <property type="entry name" value="Cyt_c-like_dom"/>
</dbReference>
<name>A0A2S6IGF3_9FLAO</name>
<feature type="transmembrane region" description="Helical" evidence="5">
    <location>
        <begin position="12"/>
        <end position="30"/>
    </location>
</feature>
<dbReference type="Gene3D" id="1.10.760.10">
    <property type="entry name" value="Cytochrome c-like domain"/>
    <property type="match status" value="1"/>
</dbReference>
<accession>A0A2S6IGF3</accession>
<gene>
    <name evidence="7" type="ORF">LY01_02577</name>
</gene>
<dbReference type="Proteomes" id="UP000239002">
    <property type="component" value="Unassembled WGS sequence"/>
</dbReference>
<evidence type="ECO:0000256" key="1">
    <source>
        <dbReference type="ARBA" id="ARBA00022617"/>
    </source>
</evidence>
<evidence type="ECO:0000256" key="5">
    <source>
        <dbReference type="SAM" id="Phobius"/>
    </source>
</evidence>
<protein>
    <submittedName>
        <fullName evidence="7">Cytochrome c</fullName>
    </submittedName>
</protein>
<keyword evidence="5" id="KW-0472">Membrane</keyword>
<dbReference type="EMBL" id="PTJE01000007">
    <property type="protein sequence ID" value="PPK93292.1"/>
    <property type="molecule type" value="Genomic_DNA"/>
</dbReference>
<sequence>MFKELSRTLGTICALVLAMIVVIFSTAFIISGEESTYYKQESPEQIIDTVPKIALTEQQKKGKSLFKTNCAACHKLFKKAVGPVLYGVTDRYEKEWLYKWINNSAALIKSGDTQAVALYNEYNQANMNSFPNLTKEDIDAILDYIESSKN</sequence>
<keyword evidence="2 4" id="KW-0479">Metal-binding</keyword>
<evidence type="ECO:0000256" key="4">
    <source>
        <dbReference type="PROSITE-ProRule" id="PRU00433"/>
    </source>
</evidence>
<comment type="caution">
    <text evidence="7">The sequence shown here is derived from an EMBL/GenBank/DDBJ whole genome shotgun (WGS) entry which is preliminary data.</text>
</comment>
<evidence type="ECO:0000259" key="6">
    <source>
        <dbReference type="PROSITE" id="PS51007"/>
    </source>
</evidence>
<dbReference type="GO" id="GO:0009055">
    <property type="term" value="F:electron transfer activity"/>
    <property type="evidence" value="ECO:0007669"/>
    <property type="project" value="InterPro"/>
</dbReference>
<feature type="domain" description="Cytochrome c" evidence="6">
    <location>
        <begin position="57"/>
        <end position="149"/>
    </location>
</feature>
<keyword evidence="8" id="KW-1185">Reference proteome</keyword>
<keyword evidence="3 4" id="KW-0408">Iron</keyword>
<dbReference type="SUPFAM" id="SSF46626">
    <property type="entry name" value="Cytochrome c"/>
    <property type="match status" value="1"/>
</dbReference>
<organism evidence="7 8">
    <name type="scientific">Nonlabens xylanidelens</name>
    <dbReference type="NCBI Taxonomy" id="191564"/>
    <lineage>
        <taxon>Bacteria</taxon>
        <taxon>Pseudomonadati</taxon>
        <taxon>Bacteroidota</taxon>
        <taxon>Flavobacteriia</taxon>
        <taxon>Flavobacteriales</taxon>
        <taxon>Flavobacteriaceae</taxon>
        <taxon>Nonlabens</taxon>
    </lineage>
</organism>